<dbReference type="EMBL" id="JARJCM010000064">
    <property type="protein sequence ID" value="KAJ7033622.1"/>
    <property type="molecule type" value="Genomic_DNA"/>
</dbReference>
<organism evidence="2 3">
    <name type="scientific">Mycena alexandri</name>
    <dbReference type="NCBI Taxonomy" id="1745969"/>
    <lineage>
        <taxon>Eukaryota</taxon>
        <taxon>Fungi</taxon>
        <taxon>Dikarya</taxon>
        <taxon>Basidiomycota</taxon>
        <taxon>Agaricomycotina</taxon>
        <taxon>Agaricomycetes</taxon>
        <taxon>Agaricomycetidae</taxon>
        <taxon>Agaricales</taxon>
        <taxon>Marasmiineae</taxon>
        <taxon>Mycenaceae</taxon>
        <taxon>Mycena</taxon>
    </lineage>
</organism>
<comment type="caution">
    <text evidence="2">The sequence shown here is derived from an EMBL/GenBank/DDBJ whole genome shotgun (WGS) entry which is preliminary data.</text>
</comment>
<protein>
    <submittedName>
        <fullName evidence="2">Uncharacterized protein</fullName>
    </submittedName>
</protein>
<feature type="compositionally biased region" description="Basic and acidic residues" evidence="1">
    <location>
        <begin position="70"/>
        <end position="80"/>
    </location>
</feature>
<feature type="region of interest" description="Disordered" evidence="1">
    <location>
        <begin position="1"/>
        <end position="38"/>
    </location>
</feature>
<evidence type="ECO:0000313" key="2">
    <source>
        <dbReference type="EMBL" id="KAJ7033622.1"/>
    </source>
</evidence>
<proteinExistence type="predicted"/>
<feature type="compositionally biased region" description="Polar residues" evidence="1">
    <location>
        <begin position="314"/>
        <end position="330"/>
    </location>
</feature>
<accession>A0AAD6X1Y1</accession>
<evidence type="ECO:0000313" key="3">
    <source>
        <dbReference type="Proteomes" id="UP001218188"/>
    </source>
</evidence>
<evidence type="ECO:0000256" key="1">
    <source>
        <dbReference type="SAM" id="MobiDB-lite"/>
    </source>
</evidence>
<name>A0AAD6X1Y1_9AGAR</name>
<dbReference type="AlphaFoldDB" id="A0AAD6X1Y1"/>
<gene>
    <name evidence="2" type="ORF">C8F04DRAFT_1184061</name>
</gene>
<feature type="region of interest" description="Disordered" evidence="1">
    <location>
        <begin position="62"/>
        <end position="88"/>
    </location>
</feature>
<feature type="compositionally biased region" description="Low complexity" evidence="1">
    <location>
        <begin position="12"/>
        <end position="29"/>
    </location>
</feature>
<sequence>MPAPRTTRASTKRAAPDANADADYAAAKKPTAKKPKTTAPVITAAPLAAAPVAAAPVGVLSLHSRRARPIRPEAAEEPPPRRSSTQVALANAEEDIRRLNEKYTRDVAVAATASLRMQQDVVAAQGRDAAVMTIADLIPELPQDEMDLDRERFYAGEARNSEMEYFMHYPAQPERPFSSEDEDDSEFPQASTLAAGIAKRKGKGKAAEKVPRAAIESQYQQQQKKIQVQSKPKKRFQNSNAVASSSRAGLIAKFRAPYTDGGTFELTSSDSESPTGNGGLRDVDVFSARPDYLKKTARTAVNKKDVYAAMTSAPARSSNSSRKNQFVSIDSSDEDAPCKSVKVEKKMTALSFGLRKTLPPAAKSKARITVSLLAAPAFVPPAVVAVPINGLPAFVAHRWSGWVMPLLHRALNKSTQPRSLGYNNEETLTVFKRVIDKACPGNTYVPVWGDAIVSRGSARLGERRSAIGTSGGDMLVSFFIDPKKFPTVESIKGWVRYALDRRGPALFKDPTPRKDLKITDRDDPRYVKARGLFESGFVIALLAPLLKVGGSGFPYGGVGLVAASIERNLIRYRSGIYDETNSNFTKDLAGTAVDGYLASALDLSERAQARILAACNALAAPVVEVLSSPARMSLDGVREGLYEASSP</sequence>
<feature type="region of interest" description="Disordered" evidence="1">
    <location>
        <begin position="217"/>
        <end position="242"/>
    </location>
</feature>
<feature type="compositionally biased region" description="Low complexity" evidence="1">
    <location>
        <begin position="218"/>
        <end position="230"/>
    </location>
</feature>
<reference evidence="2" key="1">
    <citation type="submission" date="2023-03" db="EMBL/GenBank/DDBJ databases">
        <title>Massive genome expansion in bonnet fungi (Mycena s.s.) driven by repeated elements and novel gene families across ecological guilds.</title>
        <authorList>
            <consortium name="Lawrence Berkeley National Laboratory"/>
            <person name="Harder C.B."/>
            <person name="Miyauchi S."/>
            <person name="Viragh M."/>
            <person name="Kuo A."/>
            <person name="Thoen E."/>
            <person name="Andreopoulos B."/>
            <person name="Lu D."/>
            <person name="Skrede I."/>
            <person name="Drula E."/>
            <person name="Henrissat B."/>
            <person name="Morin E."/>
            <person name="Kohler A."/>
            <person name="Barry K."/>
            <person name="LaButti K."/>
            <person name="Morin E."/>
            <person name="Salamov A."/>
            <person name="Lipzen A."/>
            <person name="Mereny Z."/>
            <person name="Hegedus B."/>
            <person name="Baldrian P."/>
            <person name="Stursova M."/>
            <person name="Weitz H."/>
            <person name="Taylor A."/>
            <person name="Grigoriev I.V."/>
            <person name="Nagy L.G."/>
            <person name="Martin F."/>
            <person name="Kauserud H."/>
        </authorList>
    </citation>
    <scope>NUCLEOTIDE SEQUENCE</scope>
    <source>
        <strain evidence="2">CBHHK200</strain>
    </source>
</reference>
<feature type="region of interest" description="Disordered" evidence="1">
    <location>
        <begin position="311"/>
        <end position="333"/>
    </location>
</feature>
<keyword evidence="3" id="KW-1185">Reference proteome</keyword>
<dbReference type="Proteomes" id="UP001218188">
    <property type="component" value="Unassembled WGS sequence"/>
</dbReference>